<dbReference type="PANTHER" id="PTHR30636:SF3">
    <property type="entry name" value="UPF0701 PROTEIN YICC"/>
    <property type="match status" value="1"/>
</dbReference>
<proteinExistence type="inferred from homology"/>
<dbReference type="EMBL" id="LWRY01000193">
    <property type="protein sequence ID" value="OCX69752.1"/>
    <property type="molecule type" value="Genomic_DNA"/>
</dbReference>
<feature type="coiled-coil region" evidence="6">
    <location>
        <begin position="211"/>
        <end position="266"/>
    </location>
</feature>
<evidence type="ECO:0000256" key="2">
    <source>
        <dbReference type="ARBA" id="ARBA00022722"/>
    </source>
</evidence>
<dbReference type="Proteomes" id="UP000095008">
    <property type="component" value="Unassembled WGS sequence"/>
</dbReference>
<evidence type="ECO:0000313" key="12">
    <source>
        <dbReference type="Proteomes" id="UP000095008"/>
    </source>
</evidence>
<dbReference type="RefSeq" id="WP_024893624.1">
    <property type="nucleotide sequence ID" value="NZ_LWRY01000193.1"/>
</dbReference>
<keyword evidence="3" id="KW-0255">Endonuclease</keyword>
<evidence type="ECO:0000256" key="5">
    <source>
        <dbReference type="ARBA" id="ARBA00035648"/>
    </source>
</evidence>
<comment type="similarity">
    <text evidence="5">Belongs to the YicC/YloC family.</text>
</comment>
<dbReference type="AlphaFoldDB" id="A0A1C2I176"/>
<dbReference type="Pfam" id="PF08340">
    <property type="entry name" value="YicC-like_C"/>
    <property type="match status" value="1"/>
</dbReference>
<dbReference type="InterPro" id="IPR013551">
    <property type="entry name" value="YicC-like_C"/>
</dbReference>
<protein>
    <recommendedName>
        <fullName evidence="13">YicC family protein</fullName>
    </recommendedName>
</protein>
<name>A0A1C2I176_ACITH</name>
<evidence type="ECO:0000256" key="6">
    <source>
        <dbReference type="SAM" id="Coils"/>
    </source>
</evidence>
<dbReference type="GO" id="GO:0004521">
    <property type="term" value="F:RNA endonuclease activity"/>
    <property type="evidence" value="ECO:0007669"/>
    <property type="project" value="InterPro"/>
</dbReference>
<dbReference type="PANTHER" id="PTHR30636">
    <property type="entry name" value="UPF0701 PROTEIN YICC"/>
    <property type="match status" value="1"/>
</dbReference>
<comment type="cofactor">
    <cofactor evidence="1">
        <name>a divalent metal cation</name>
        <dbReference type="ChEBI" id="CHEBI:60240"/>
    </cofactor>
</comment>
<keyword evidence="4" id="KW-0378">Hydrolase</keyword>
<keyword evidence="12" id="KW-1185">Reference proteome</keyword>
<dbReference type="Pfam" id="PF03755">
    <property type="entry name" value="YicC-like_N"/>
    <property type="match status" value="1"/>
</dbReference>
<sequence length="287" mass="33051">MIRSMTGFARSERHGDWGTLVWELRTVNHRYLDISLRLPEGFSVYETAIRARLQKSLQRGRVDVWLRFQAVEGGGLRLNRDLAVELQTIYSELLQCWNLRETALNPLDALRWPGLVQSTGTDSAVLEEEVLSLLDGTIAELQATREREGAALAQMLLSRVDAIGEQTRALRAHLPELEEAVRNRLQARLADLAIQVDPQRWEQEILFYLQRQDTAEELDRLDTHLQELRRILTRREAVGRRLDFLMQELNREANTLASKAADSQVTFASVELKVLIEQMREQVQNVE</sequence>
<dbReference type="STRING" id="930.GCA_002079865_01792"/>
<keyword evidence="2" id="KW-0540">Nuclease</keyword>
<evidence type="ECO:0000313" key="10">
    <source>
        <dbReference type="EMBL" id="OCX70399.1"/>
    </source>
</evidence>
<dbReference type="InterPro" id="IPR013527">
    <property type="entry name" value="YicC-like_N"/>
</dbReference>
<dbReference type="eggNOG" id="COG1561">
    <property type="taxonomic scope" value="Bacteria"/>
</dbReference>
<dbReference type="OrthoDB" id="9771229at2"/>
<reference evidence="9 11" key="1">
    <citation type="journal article" date="2016" name="Int. J. Mol. Sci.">
        <title>Comparative genomics of the extreme acidophile Acidithiobacillus thiooxidans reveals intraspecific divergence and niche adaptation.</title>
        <authorList>
            <person name="Zhang X."/>
            <person name="Feng X."/>
            <person name="Tao J."/>
            <person name="Ma L."/>
            <person name="Xiao Y."/>
            <person name="Liang Y."/>
            <person name="Liu X."/>
            <person name="Yin H."/>
        </authorList>
    </citation>
    <scope>NUCLEOTIDE SEQUENCE [LARGE SCALE GENOMIC DNA]</scope>
    <source>
        <strain evidence="10 11">A02</strain>
        <strain evidence="9">DXS-W</strain>
    </source>
</reference>
<evidence type="ECO:0000259" key="8">
    <source>
        <dbReference type="Pfam" id="PF08340"/>
    </source>
</evidence>
<evidence type="ECO:0000313" key="9">
    <source>
        <dbReference type="EMBL" id="OCX69752.1"/>
    </source>
</evidence>
<evidence type="ECO:0008006" key="13">
    <source>
        <dbReference type="Google" id="ProtNLM"/>
    </source>
</evidence>
<feature type="domain" description="Endoribonuclease YicC-like C-terminal" evidence="8">
    <location>
        <begin position="172"/>
        <end position="287"/>
    </location>
</feature>
<evidence type="ECO:0000256" key="1">
    <source>
        <dbReference type="ARBA" id="ARBA00001968"/>
    </source>
</evidence>
<evidence type="ECO:0000256" key="3">
    <source>
        <dbReference type="ARBA" id="ARBA00022759"/>
    </source>
</evidence>
<comment type="caution">
    <text evidence="9">The sequence shown here is derived from an EMBL/GenBank/DDBJ whole genome shotgun (WGS) entry which is preliminary data.</text>
</comment>
<keyword evidence="6" id="KW-0175">Coiled coil</keyword>
<dbReference type="InterPro" id="IPR005229">
    <property type="entry name" value="YicC/YloC-like"/>
</dbReference>
<feature type="domain" description="Endoribonuclease YicC-like N-terminal" evidence="7">
    <location>
        <begin position="2"/>
        <end position="153"/>
    </location>
</feature>
<evidence type="ECO:0000313" key="11">
    <source>
        <dbReference type="Proteomes" id="UP000094893"/>
    </source>
</evidence>
<evidence type="ECO:0000256" key="4">
    <source>
        <dbReference type="ARBA" id="ARBA00022801"/>
    </source>
</evidence>
<accession>A0A1C2I176</accession>
<organism evidence="9 12">
    <name type="scientific">Acidithiobacillus thiooxidans</name>
    <name type="common">Thiobacillus thiooxidans</name>
    <dbReference type="NCBI Taxonomy" id="930"/>
    <lineage>
        <taxon>Bacteria</taxon>
        <taxon>Pseudomonadati</taxon>
        <taxon>Pseudomonadota</taxon>
        <taxon>Acidithiobacillia</taxon>
        <taxon>Acidithiobacillales</taxon>
        <taxon>Acidithiobacillaceae</taxon>
        <taxon>Acidithiobacillus</taxon>
    </lineage>
</organism>
<dbReference type="EMBL" id="LWSA01000198">
    <property type="protein sequence ID" value="OCX70399.1"/>
    <property type="molecule type" value="Genomic_DNA"/>
</dbReference>
<dbReference type="NCBIfam" id="TIGR00255">
    <property type="entry name" value="YicC/YloC family endoribonuclease"/>
    <property type="match status" value="1"/>
</dbReference>
<evidence type="ECO:0000259" key="7">
    <source>
        <dbReference type="Pfam" id="PF03755"/>
    </source>
</evidence>
<gene>
    <name evidence="9" type="ORF">A6M23_15065</name>
    <name evidence="10" type="ORF">A6P07_14495</name>
</gene>
<dbReference type="Proteomes" id="UP000094893">
    <property type="component" value="Unassembled WGS sequence"/>
</dbReference>
<dbReference type="GO" id="GO:0016787">
    <property type="term" value="F:hydrolase activity"/>
    <property type="evidence" value="ECO:0007669"/>
    <property type="project" value="UniProtKB-KW"/>
</dbReference>